<name>A0A2X2RCW3_CAPOC</name>
<evidence type="ECO:0000313" key="1">
    <source>
        <dbReference type="EMBL" id="SQA77024.1"/>
    </source>
</evidence>
<dbReference type="EMBL" id="UARG01000017">
    <property type="protein sequence ID" value="SQA77024.1"/>
    <property type="molecule type" value="Genomic_DNA"/>
</dbReference>
<dbReference type="Proteomes" id="UP000249891">
    <property type="component" value="Unassembled WGS sequence"/>
</dbReference>
<accession>A0A2X2RCW3</accession>
<organism evidence="1 2">
    <name type="scientific">Capnocytophaga ochracea</name>
    <dbReference type="NCBI Taxonomy" id="1018"/>
    <lineage>
        <taxon>Bacteria</taxon>
        <taxon>Pseudomonadati</taxon>
        <taxon>Bacteroidota</taxon>
        <taxon>Flavobacteriia</taxon>
        <taxon>Flavobacteriales</taxon>
        <taxon>Flavobacteriaceae</taxon>
        <taxon>Capnocytophaga</taxon>
    </lineage>
</organism>
<proteinExistence type="predicted"/>
<evidence type="ECO:0000313" key="2">
    <source>
        <dbReference type="Proteomes" id="UP000249891"/>
    </source>
</evidence>
<reference evidence="1 2" key="1">
    <citation type="submission" date="2018-06" db="EMBL/GenBank/DDBJ databases">
        <authorList>
            <consortium name="Pathogen Informatics"/>
            <person name="Doyle S."/>
        </authorList>
    </citation>
    <scope>NUCLEOTIDE SEQUENCE [LARGE SCALE GENOMIC DNA]</scope>
    <source>
        <strain evidence="1 2">NCTC11546</strain>
    </source>
</reference>
<gene>
    <name evidence="1" type="ORF">NCTC11546_00226</name>
</gene>
<protein>
    <submittedName>
        <fullName evidence="1">Uncharacterized protein</fullName>
    </submittedName>
</protein>
<sequence length="148" mass="17163">MYQGQYLDSETELVYSMSSIIDWLQDWTKTQIDGDWEHEQGISIGMLDNPGWILRADISNYGDFLKASEPLGRDNDEDWIDFEIRIIAKTYVYIEIFGDINKLNQILHSFKAIIEELEEIEKRGIGILSAQRIKEIIDSVSKSLENKS</sequence>
<dbReference type="Pfam" id="PF15580">
    <property type="entry name" value="Imm53"/>
    <property type="match status" value="1"/>
</dbReference>
<dbReference type="InterPro" id="IPR028228">
    <property type="entry name" value="Imm53"/>
</dbReference>
<dbReference type="AlphaFoldDB" id="A0A2X2RCW3"/>